<evidence type="ECO:0008006" key="4">
    <source>
        <dbReference type="Google" id="ProtNLM"/>
    </source>
</evidence>
<dbReference type="OrthoDB" id="2857774at2"/>
<gene>
    <name evidence="2" type="ORF">EKG37_03840</name>
</gene>
<reference evidence="2 3" key="1">
    <citation type="submission" date="2018-12" db="EMBL/GenBank/DDBJ databases">
        <title>Bacillus yapensis draft genome sequence.</title>
        <authorList>
            <person name="Yu L."/>
            <person name="Xu X."/>
            <person name="Tang X."/>
        </authorList>
    </citation>
    <scope>NUCLEOTIDE SEQUENCE [LARGE SCALE GENOMIC DNA]</scope>
    <source>
        <strain evidence="2 3">XXST-01</strain>
    </source>
</reference>
<keyword evidence="3" id="KW-1185">Reference proteome</keyword>
<dbReference type="EMBL" id="RXNT01000002">
    <property type="protein sequence ID" value="RTR35774.1"/>
    <property type="molecule type" value="Genomic_DNA"/>
</dbReference>
<organism evidence="2 3">
    <name type="scientific">Bacillus yapensis</name>
    <dbReference type="NCBI Taxonomy" id="2492960"/>
    <lineage>
        <taxon>Bacteria</taxon>
        <taxon>Bacillati</taxon>
        <taxon>Bacillota</taxon>
        <taxon>Bacilli</taxon>
        <taxon>Bacillales</taxon>
        <taxon>Bacillaceae</taxon>
        <taxon>Bacillus</taxon>
    </lineage>
</organism>
<dbReference type="PROSITE" id="PS51257">
    <property type="entry name" value="PROKAR_LIPOPROTEIN"/>
    <property type="match status" value="1"/>
</dbReference>
<sequence length="153" mass="17606">MKKVILVILLFAFLIGCTNEQETEKNNLFDLNSETIATLKNGTLIGTPLILDKTLILDEVKEVWGEPDEHYDHEDIQTYVYTVENQRFTLSEDELGSIYIVGVELTTTKDEIVKSMGKPNEQSGKVLSYREVDYLITFEKVRDGVWKLNLMRN</sequence>
<dbReference type="RefSeq" id="WP_126406473.1">
    <property type="nucleotide sequence ID" value="NZ_RXNT01000002.1"/>
</dbReference>
<feature type="signal peptide" evidence="1">
    <location>
        <begin position="1"/>
        <end position="20"/>
    </location>
</feature>
<evidence type="ECO:0000313" key="2">
    <source>
        <dbReference type="EMBL" id="RTR35774.1"/>
    </source>
</evidence>
<dbReference type="AlphaFoldDB" id="A0A3S0KW86"/>
<dbReference type="Proteomes" id="UP000271374">
    <property type="component" value="Unassembled WGS sequence"/>
</dbReference>
<evidence type="ECO:0000256" key="1">
    <source>
        <dbReference type="SAM" id="SignalP"/>
    </source>
</evidence>
<feature type="chain" id="PRO_5039465295" description="DUF4309 domain-containing protein" evidence="1">
    <location>
        <begin position="21"/>
        <end position="153"/>
    </location>
</feature>
<evidence type="ECO:0000313" key="3">
    <source>
        <dbReference type="Proteomes" id="UP000271374"/>
    </source>
</evidence>
<keyword evidence="1" id="KW-0732">Signal</keyword>
<comment type="caution">
    <text evidence="2">The sequence shown here is derived from an EMBL/GenBank/DDBJ whole genome shotgun (WGS) entry which is preliminary data.</text>
</comment>
<accession>A0A3S0KW86</accession>
<name>A0A3S0KW86_9BACI</name>
<protein>
    <recommendedName>
        <fullName evidence="4">DUF4309 domain-containing protein</fullName>
    </recommendedName>
</protein>
<proteinExistence type="predicted"/>